<evidence type="ECO:0000313" key="6">
    <source>
        <dbReference type="EMBL" id="GJS63364.1"/>
    </source>
</evidence>
<dbReference type="InterPro" id="IPR013103">
    <property type="entry name" value="RVT_2"/>
</dbReference>
<reference evidence="6" key="2">
    <citation type="submission" date="2022-01" db="EMBL/GenBank/DDBJ databases">
        <authorList>
            <person name="Yamashiro T."/>
            <person name="Shiraishi A."/>
            <person name="Satake H."/>
            <person name="Nakayama K."/>
        </authorList>
    </citation>
    <scope>NUCLEOTIDE SEQUENCE</scope>
</reference>
<keyword evidence="1" id="KW-0378">Hydrolase</keyword>
<dbReference type="Pfam" id="PF13976">
    <property type="entry name" value="gag_pre-integrs"/>
    <property type="match status" value="1"/>
</dbReference>
<evidence type="ECO:0000259" key="5">
    <source>
        <dbReference type="Pfam" id="PF25597"/>
    </source>
</evidence>
<comment type="caution">
    <text evidence="6">The sequence shown here is derived from an EMBL/GenBank/DDBJ whole genome shotgun (WGS) entry which is preliminary data.</text>
</comment>
<dbReference type="Pfam" id="PF14223">
    <property type="entry name" value="Retrotran_gag_2"/>
    <property type="match status" value="1"/>
</dbReference>
<reference evidence="6" key="1">
    <citation type="journal article" date="2022" name="Int. J. Mol. Sci.">
        <title>Draft Genome of Tanacetum Coccineum: Genomic Comparison of Closely Related Tanacetum-Family Plants.</title>
        <authorList>
            <person name="Yamashiro T."/>
            <person name="Shiraishi A."/>
            <person name="Nakayama K."/>
            <person name="Satake H."/>
        </authorList>
    </citation>
    <scope>NUCLEOTIDE SEQUENCE</scope>
</reference>
<feature type="domain" description="Retroviral polymerase SH3-like" evidence="5">
    <location>
        <begin position="366"/>
        <end position="431"/>
    </location>
</feature>
<dbReference type="Pfam" id="PF25597">
    <property type="entry name" value="SH3_retrovirus"/>
    <property type="match status" value="1"/>
</dbReference>
<dbReference type="InterPro" id="IPR057670">
    <property type="entry name" value="SH3_retrovirus"/>
</dbReference>
<proteinExistence type="predicted"/>
<accession>A0ABQ4XDL3</accession>
<dbReference type="InterPro" id="IPR043502">
    <property type="entry name" value="DNA/RNA_pol_sf"/>
</dbReference>
<feature type="domain" description="Retrovirus-related Pol polyprotein from transposon TNT 1-94-like beta-barrel" evidence="4">
    <location>
        <begin position="238"/>
        <end position="287"/>
    </location>
</feature>
<sequence>MVAAAIKHMASNFAKLEKFEGVDFRRWQKKMHFLLSSMSVVYVLTTPMPEDGGENPTVEQVRKRAKWDNDDYVCRGLILNGMSDSLFDVYQNVETSKELWDTLEAKYMAEDASSKKFLVSNFTNYKMTDSRPVLEQYNELLGILGRFTQHKMNMDESIQVSCIIDKLPPSWKDFKHTLKHLKEELTLIELGSHLRIEESLRALTSQRETMLLVLQLSIWWSITTPPGTMTTTDDDVAWWVDSGAIVHVCKDRCWFKTYESLNNGSILHMGNESTALVHGRGCVDLRLNIVFDNIGSAFMSTSKLNDSILWHARLGHVHFKRMQDMFKDGLIPAFDMDTEKVDLCDLHATPLLGNKKYFVTFIDDASRAVVRLPDPKLKTLGERGIECIFVGYAEHSKAFRFYVIEPNDSVVINSIIESRDVIFDEHRFSSVPRPSQRSLVKGTEDSGGSVVSKRVTDEIVQQSEPELRKSKRHRTPKDFRPEFQLYLIEGTRDEVSDQHSYCFNVEDDPKTFDEAMKSQDVAFWKEAINDEMDSIMGNNTWVLTDLPPGCRPLGCKWIFKRKLKVDGTVEKVKARLVIQGFKQKSGLDYFDTYAPVARISTIRLLIAMASIHSLIIHQMDMKTAFLNGEMEEEVYMNQPLGFILPGYENKVCKLVKSLYGLKQALKQWHQKFEEVVSSNGYLLNQADKCVYSKFDASGKGVIICLYVDDMLIFGTDQVQVDLTKEFLSSRFSMKDIGEAYVILGIRIKHESNGIAISQSYYIEKVLKKFKYSDCTPVSTPLDTYEKLMPNRGLAVSQLDYSRVIGCLMYVMTYTRPDIAFVVGKLSRYTSNPGTQHWQAIQRVLKYLKKTMDYRLVYYGYPSVLEGYTDAGPDIAFVVGKLSRYTSNPGTQHWQAIQRVLKYLIKTMDYRLAYSGFLQVLEALTAACAATLAKAYSQMYNGKSRHLGVRHSMIREQIMNGVISIEFVRDVLGTCYEENEVANFSMVNFFEKMLSRSRNKEEPPI</sequence>
<dbReference type="Proteomes" id="UP001151760">
    <property type="component" value="Unassembled WGS sequence"/>
</dbReference>
<dbReference type="PANTHER" id="PTHR47592:SF29">
    <property type="entry name" value="ZINC FINGER, CCHC-TYPE"/>
    <property type="match status" value="1"/>
</dbReference>
<dbReference type="Pfam" id="PF22936">
    <property type="entry name" value="Pol_BBD"/>
    <property type="match status" value="1"/>
</dbReference>
<protein>
    <submittedName>
        <fullName evidence="6">Zinc finger, CCHC-type containing protein</fullName>
    </submittedName>
</protein>
<dbReference type="InterPro" id="IPR025724">
    <property type="entry name" value="GAG-pre-integrase_dom"/>
</dbReference>
<name>A0ABQ4XDL3_9ASTR</name>
<evidence type="ECO:0000313" key="7">
    <source>
        <dbReference type="Proteomes" id="UP001151760"/>
    </source>
</evidence>
<evidence type="ECO:0000259" key="4">
    <source>
        <dbReference type="Pfam" id="PF22936"/>
    </source>
</evidence>
<dbReference type="Pfam" id="PF07727">
    <property type="entry name" value="RVT_2"/>
    <property type="match status" value="1"/>
</dbReference>
<feature type="domain" description="GAG-pre-integrase" evidence="3">
    <location>
        <begin position="295"/>
        <end position="345"/>
    </location>
</feature>
<dbReference type="EMBL" id="BQNB010009426">
    <property type="protein sequence ID" value="GJS63364.1"/>
    <property type="molecule type" value="Genomic_DNA"/>
</dbReference>
<keyword evidence="7" id="KW-1185">Reference proteome</keyword>
<evidence type="ECO:0000259" key="2">
    <source>
        <dbReference type="Pfam" id="PF07727"/>
    </source>
</evidence>
<evidence type="ECO:0000256" key="1">
    <source>
        <dbReference type="ARBA" id="ARBA00022750"/>
    </source>
</evidence>
<dbReference type="PANTHER" id="PTHR47592">
    <property type="entry name" value="PBF68 PROTEIN"/>
    <property type="match status" value="1"/>
</dbReference>
<organism evidence="6 7">
    <name type="scientific">Tanacetum coccineum</name>
    <dbReference type="NCBI Taxonomy" id="301880"/>
    <lineage>
        <taxon>Eukaryota</taxon>
        <taxon>Viridiplantae</taxon>
        <taxon>Streptophyta</taxon>
        <taxon>Embryophyta</taxon>
        <taxon>Tracheophyta</taxon>
        <taxon>Spermatophyta</taxon>
        <taxon>Magnoliopsida</taxon>
        <taxon>eudicotyledons</taxon>
        <taxon>Gunneridae</taxon>
        <taxon>Pentapetalae</taxon>
        <taxon>asterids</taxon>
        <taxon>campanulids</taxon>
        <taxon>Asterales</taxon>
        <taxon>Asteraceae</taxon>
        <taxon>Asteroideae</taxon>
        <taxon>Anthemideae</taxon>
        <taxon>Anthemidinae</taxon>
        <taxon>Tanacetum</taxon>
    </lineage>
</organism>
<evidence type="ECO:0000259" key="3">
    <source>
        <dbReference type="Pfam" id="PF13976"/>
    </source>
</evidence>
<feature type="domain" description="Reverse transcriptase Ty1/copia-type" evidence="2">
    <location>
        <begin position="538"/>
        <end position="781"/>
    </location>
</feature>
<dbReference type="InterPro" id="IPR054722">
    <property type="entry name" value="PolX-like_BBD"/>
</dbReference>
<keyword evidence="1" id="KW-0645">Protease</keyword>
<dbReference type="SUPFAM" id="SSF56672">
    <property type="entry name" value="DNA/RNA polymerases"/>
    <property type="match status" value="1"/>
</dbReference>
<keyword evidence="1" id="KW-0064">Aspartyl protease</keyword>
<gene>
    <name evidence="6" type="ORF">Tco_0677928</name>
</gene>